<dbReference type="GO" id="GO:0005509">
    <property type="term" value="F:calcium ion binding"/>
    <property type="evidence" value="ECO:0007669"/>
    <property type="project" value="InterPro"/>
</dbReference>
<protein>
    <recommendedName>
        <fullName evidence="1">EF-hand domain-containing protein</fullName>
    </recommendedName>
</protein>
<dbReference type="AlphaFoldDB" id="A0A087TH82"/>
<dbReference type="PROSITE" id="PS50222">
    <property type="entry name" value="EF_HAND_2"/>
    <property type="match status" value="1"/>
</dbReference>
<dbReference type="SUPFAM" id="SSF47473">
    <property type="entry name" value="EF-hand"/>
    <property type="match status" value="1"/>
</dbReference>
<gene>
    <name evidence="2" type="ORF">X975_11402</name>
</gene>
<organism evidence="2 3">
    <name type="scientific">Stegodyphus mimosarum</name>
    <name type="common">African social velvet spider</name>
    <dbReference type="NCBI Taxonomy" id="407821"/>
    <lineage>
        <taxon>Eukaryota</taxon>
        <taxon>Metazoa</taxon>
        <taxon>Ecdysozoa</taxon>
        <taxon>Arthropoda</taxon>
        <taxon>Chelicerata</taxon>
        <taxon>Arachnida</taxon>
        <taxon>Araneae</taxon>
        <taxon>Araneomorphae</taxon>
        <taxon>Entelegynae</taxon>
        <taxon>Eresoidea</taxon>
        <taxon>Eresidae</taxon>
        <taxon>Stegodyphus</taxon>
    </lineage>
</organism>
<keyword evidence="3" id="KW-1185">Reference proteome</keyword>
<evidence type="ECO:0000313" key="2">
    <source>
        <dbReference type="EMBL" id="KFM64471.1"/>
    </source>
</evidence>
<feature type="non-terminal residue" evidence="2">
    <location>
        <position position="53"/>
    </location>
</feature>
<name>A0A087TH82_STEMI</name>
<proteinExistence type="predicted"/>
<dbReference type="InterPro" id="IPR011992">
    <property type="entry name" value="EF-hand-dom_pair"/>
</dbReference>
<accession>A0A087TH82</accession>
<sequence>MEMSGRPSVDLYKVFLKYREKVLRNYRDLYHAFRKADDQRSGRLSFLEFRRIL</sequence>
<dbReference type="Proteomes" id="UP000054359">
    <property type="component" value="Unassembled WGS sequence"/>
</dbReference>
<evidence type="ECO:0000259" key="1">
    <source>
        <dbReference type="PROSITE" id="PS50222"/>
    </source>
</evidence>
<reference evidence="2 3" key="1">
    <citation type="submission" date="2013-11" db="EMBL/GenBank/DDBJ databases">
        <title>Genome sequencing of Stegodyphus mimosarum.</title>
        <authorList>
            <person name="Bechsgaard J."/>
        </authorList>
    </citation>
    <scope>NUCLEOTIDE SEQUENCE [LARGE SCALE GENOMIC DNA]</scope>
</reference>
<feature type="domain" description="EF-hand" evidence="1">
    <location>
        <begin position="24"/>
        <end position="53"/>
    </location>
</feature>
<dbReference type="EMBL" id="KK115216">
    <property type="protein sequence ID" value="KFM64471.1"/>
    <property type="molecule type" value="Genomic_DNA"/>
</dbReference>
<dbReference type="OrthoDB" id="6425025at2759"/>
<evidence type="ECO:0000313" key="3">
    <source>
        <dbReference type="Proteomes" id="UP000054359"/>
    </source>
</evidence>
<dbReference type="InterPro" id="IPR002048">
    <property type="entry name" value="EF_hand_dom"/>
</dbReference>